<dbReference type="PhylomeDB" id="A0A0G4H2T1"/>
<dbReference type="Pfam" id="PF01027">
    <property type="entry name" value="Bax1-I"/>
    <property type="match status" value="1"/>
</dbReference>
<comment type="subcellular location">
    <subcellularLocation>
        <location evidence="1">Membrane</location>
        <topology evidence="1">Multi-pass membrane protein</topology>
    </subcellularLocation>
</comment>
<keyword evidence="2 5" id="KW-0812">Transmembrane</keyword>
<feature type="transmembrane region" description="Helical" evidence="5">
    <location>
        <begin position="235"/>
        <end position="257"/>
    </location>
</feature>
<evidence type="ECO:0000256" key="1">
    <source>
        <dbReference type="ARBA" id="ARBA00004141"/>
    </source>
</evidence>
<dbReference type="OMA" id="FTGWYVY"/>
<dbReference type="CDD" id="cd10428">
    <property type="entry name" value="LFG_like"/>
    <property type="match status" value="1"/>
</dbReference>
<evidence type="ECO:0000256" key="4">
    <source>
        <dbReference type="ARBA" id="ARBA00023136"/>
    </source>
</evidence>
<evidence type="ECO:0000313" key="6">
    <source>
        <dbReference type="EMBL" id="CEM37986.1"/>
    </source>
</evidence>
<dbReference type="AlphaFoldDB" id="A0A0G4H2T1"/>
<gene>
    <name evidence="6" type="ORF">Vbra_19465</name>
</gene>
<dbReference type="InParanoid" id="A0A0G4H2T1"/>
<keyword evidence="3 5" id="KW-1133">Transmembrane helix</keyword>
<dbReference type="EMBL" id="CDMY01000964">
    <property type="protein sequence ID" value="CEM37986.1"/>
    <property type="molecule type" value="Genomic_DNA"/>
</dbReference>
<comment type="similarity">
    <text evidence="5">Belongs to the BI1 family.</text>
</comment>
<feature type="transmembrane region" description="Helical" evidence="5">
    <location>
        <begin position="111"/>
        <end position="130"/>
    </location>
</feature>
<evidence type="ECO:0000256" key="2">
    <source>
        <dbReference type="ARBA" id="ARBA00022692"/>
    </source>
</evidence>
<dbReference type="OrthoDB" id="7933078at2759"/>
<proteinExistence type="inferred from homology"/>
<dbReference type="VEuPathDB" id="CryptoDB:Vbra_19465"/>
<keyword evidence="7" id="KW-1185">Reference proteome</keyword>
<evidence type="ECO:0000313" key="7">
    <source>
        <dbReference type="Proteomes" id="UP000041254"/>
    </source>
</evidence>
<keyword evidence="4 5" id="KW-0472">Membrane</keyword>
<feature type="transmembrane region" description="Helical" evidence="5">
    <location>
        <begin position="196"/>
        <end position="215"/>
    </location>
</feature>
<evidence type="ECO:0000256" key="3">
    <source>
        <dbReference type="ARBA" id="ARBA00022989"/>
    </source>
</evidence>
<dbReference type="InterPro" id="IPR006214">
    <property type="entry name" value="Bax_inhibitor_1-related"/>
</dbReference>
<dbReference type="GO" id="GO:0016020">
    <property type="term" value="C:membrane"/>
    <property type="evidence" value="ECO:0007669"/>
    <property type="project" value="UniProtKB-SubCell"/>
</dbReference>
<feature type="transmembrane region" description="Helical" evidence="5">
    <location>
        <begin position="137"/>
        <end position="157"/>
    </location>
</feature>
<dbReference type="Proteomes" id="UP000041254">
    <property type="component" value="Unassembled WGS sequence"/>
</dbReference>
<dbReference type="PANTHER" id="PTHR23291:SF47">
    <property type="entry name" value="TRANSMEMBRANE BAX INHIBITOR MOTIF CONTAINING 7"/>
    <property type="match status" value="1"/>
</dbReference>
<sequence>MTTTQRSPNYASWQDSDAEEKGLISPVQDGHQVLTDDVHTTIRHGFIRKVYGILSVQLLITTVMAACLCTDAAKLFIAKNAAILWVAMAVQLVLTFVMMCFSGLMRQFPTNYILLGVWTAVEGLLVGSICAFTDPQLVLVAAALTTGIVLSLTLFAFQTKYDFTGIGPYLFVCCIALFLTGLVLMIMSACGLHFKWAHIIYAGLGVLLFSIYLVYDTQLIVGKKHYRFAFSVDDYCFAALMLYIDIIQIFLYILSILREANR</sequence>
<dbReference type="PANTHER" id="PTHR23291">
    <property type="entry name" value="BAX INHIBITOR-RELATED"/>
    <property type="match status" value="1"/>
</dbReference>
<name>A0A0G4H2T1_VITBC</name>
<reference evidence="6 7" key="1">
    <citation type="submission" date="2014-11" db="EMBL/GenBank/DDBJ databases">
        <authorList>
            <person name="Zhu J."/>
            <person name="Qi W."/>
            <person name="Song R."/>
        </authorList>
    </citation>
    <scope>NUCLEOTIDE SEQUENCE [LARGE SCALE GENOMIC DNA]</scope>
</reference>
<evidence type="ECO:0008006" key="8">
    <source>
        <dbReference type="Google" id="ProtNLM"/>
    </source>
</evidence>
<evidence type="ECO:0000256" key="5">
    <source>
        <dbReference type="RuleBase" id="RU004379"/>
    </source>
</evidence>
<feature type="transmembrane region" description="Helical" evidence="5">
    <location>
        <begin position="50"/>
        <end position="70"/>
    </location>
</feature>
<feature type="transmembrane region" description="Helical" evidence="5">
    <location>
        <begin position="82"/>
        <end position="105"/>
    </location>
</feature>
<feature type="transmembrane region" description="Helical" evidence="5">
    <location>
        <begin position="169"/>
        <end position="189"/>
    </location>
</feature>
<organism evidence="6 7">
    <name type="scientific">Vitrella brassicaformis (strain CCMP3155)</name>
    <dbReference type="NCBI Taxonomy" id="1169540"/>
    <lineage>
        <taxon>Eukaryota</taxon>
        <taxon>Sar</taxon>
        <taxon>Alveolata</taxon>
        <taxon>Colpodellida</taxon>
        <taxon>Vitrellaceae</taxon>
        <taxon>Vitrella</taxon>
    </lineage>
</organism>
<accession>A0A0G4H2T1</accession>
<protein>
    <recommendedName>
        <fullName evidence="8">Transmembrane BAX inhibitor motif-containing protein 4</fullName>
    </recommendedName>
</protein>